<proteinExistence type="predicted"/>
<protein>
    <submittedName>
        <fullName evidence="2">Uncharacterized protein</fullName>
    </submittedName>
</protein>
<keyword evidence="3" id="KW-1185">Reference proteome</keyword>
<gene>
    <name evidence="2" type="ORF">BU23DRAFT_187497</name>
</gene>
<reference evidence="2" key="1">
    <citation type="journal article" date="2020" name="Stud. Mycol.">
        <title>101 Dothideomycetes genomes: a test case for predicting lifestyles and emergence of pathogens.</title>
        <authorList>
            <person name="Haridas S."/>
            <person name="Albert R."/>
            <person name="Binder M."/>
            <person name="Bloem J."/>
            <person name="Labutti K."/>
            <person name="Salamov A."/>
            <person name="Andreopoulos B."/>
            <person name="Baker S."/>
            <person name="Barry K."/>
            <person name="Bills G."/>
            <person name="Bluhm B."/>
            <person name="Cannon C."/>
            <person name="Castanera R."/>
            <person name="Culley D."/>
            <person name="Daum C."/>
            <person name="Ezra D."/>
            <person name="Gonzalez J."/>
            <person name="Henrissat B."/>
            <person name="Kuo A."/>
            <person name="Liang C."/>
            <person name="Lipzen A."/>
            <person name="Lutzoni F."/>
            <person name="Magnuson J."/>
            <person name="Mondo S."/>
            <person name="Nolan M."/>
            <person name="Ohm R."/>
            <person name="Pangilinan J."/>
            <person name="Park H.-J."/>
            <person name="Ramirez L."/>
            <person name="Alfaro M."/>
            <person name="Sun H."/>
            <person name="Tritt A."/>
            <person name="Yoshinaga Y."/>
            <person name="Zwiers L.-H."/>
            <person name="Turgeon B."/>
            <person name="Goodwin S."/>
            <person name="Spatafora J."/>
            <person name="Crous P."/>
            <person name="Grigoriev I."/>
        </authorList>
    </citation>
    <scope>NUCLEOTIDE SEQUENCE</scope>
    <source>
        <strain evidence="2">CBS 107.79</strain>
    </source>
</reference>
<dbReference type="Proteomes" id="UP000800036">
    <property type="component" value="Unassembled WGS sequence"/>
</dbReference>
<dbReference type="EMBL" id="ML976659">
    <property type="protein sequence ID" value="KAF1978762.1"/>
    <property type="molecule type" value="Genomic_DNA"/>
</dbReference>
<evidence type="ECO:0000313" key="2">
    <source>
        <dbReference type="EMBL" id="KAF1978762.1"/>
    </source>
</evidence>
<evidence type="ECO:0000256" key="1">
    <source>
        <dbReference type="SAM" id="Phobius"/>
    </source>
</evidence>
<name>A0A6A5VSS2_9PLEO</name>
<keyword evidence="1" id="KW-1133">Transmembrane helix</keyword>
<accession>A0A6A5VSS2</accession>
<dbReference type="AlphaFoldDB" id="A0A6A5VSS2"/>
<keyword evidence="1" id="KW-0812">Transmembrane</keyword>
<keyword evidence="1" id="KW-0472">Membrane</keyword>
<sequence length="73" mass="8583">MSHDLFRSLKTIKEKPVRTSSWTQSIFPAVSAFAEILCHFANIVSIFYALYLSVVGWEWQGRVERKEWAIHIR</sequence>
<organism evidence="2 3">
    <name type="scientific">Bimuria novae-zelandiae CBS 107.79</name>
    <dbReference type="NCBI Taxonomy" id="1447943"/>
    <lineage>
        <taxon>Eukaryota</taxon>
        <taxon>Fungi</taxon>
        <taxon>Dikarya</taxon>
        <taxon>Ascomycota</taxon>
        <taxon>Pezizomycotina</taxon>
        <taxon>Dothideomycetes</taxon>
        <taxon>Pleosporomycetidae</taxon>
        <taxon>Pleosporales</taxon>
        <taxon>Massarineae</taxon>
        <taxon>Didymosphaeriaceae</taxon>
        <taxon>Bimuria</taxon>
    </lineage>
</organism>
<feature type="transmembrane region" description="Helical" evidence="1">
    <location>
        <begin position="26"/>
        <end position="52"/>
    </location>
</feature>
<evidence type="ECO:0000313" key="3">
    <source>
        <dbReference type="Proteomes" id="UP000800036"/>
    </source>
</evidence>